<protein>
    <submittedName>
        <fullName evidence="2">Uncharacterized protein</fullName>
    </submittedName>
</protein>
<proteinExistence type="predicted"/>
<gene>
    <name evidence="2" type="ORF">I316_04335</name>
</gene>
<evidence type="ECO:0000313" key="2">
    <source>
        <dbReference type="EMBL" id="OCF33989.1"/>
    </source>
</evidence>
<feature type="region of interest" description="Disordered" evidence="1">
    <location>
        <begin position="1"/>
        <end position="37"/>
    </location>
</feature>
<name>A0A1B9GSD9_9TREE</name>
<sequence>MNGVQKSPKTPYSEEDTDPTLGCQWDDDQTFTDDERRKSQQLCDDMAVAMGACLHSPIPVRFQTESGSSTRTGAQYIAQPGASLTPNSSAAQFVAATEQSRERERELYSHALHQAAQASDISHLCETGVYTHYTPDLPPEFDAFNGFPRDQWCTLTDEAVSRSKRWQLILVSGLTKGAMPVKSSSTTGEWDAQTDIEPVHRLVCIPPHNRTLTGSIRDEIEELSDTFRNDLTFRRVISEELGLGPGRSSMPTRLDVTSSMEEYQYQAFTQARLSEARMIG</sequence>
<evidence type="ECO:0000313" key="3">
    <source>
        <dbReference type="Proteomes" id="UP000092666"/>
    </source>
</evidence>
<accession>A0A1B9GSD9</accession>
<reference evidence="3" key="2">
    <citation type="submission" date="2013-12" db="EMBL/GenBank/DDBJ databases">
        <title>Evolution of pathogenesis and genome organization in the Tremellales.</title>
        <authorList>
            <person name="Cuomo C."/>
            <person name="Litvintseva A."/>
            <person name="Heitman J."/>
            <person name="Chen Y."/>
            <person name="Sun S."/>
            <person name="Springer D."/>
            <person name="Dromer F."/>
            <person name="Young S."/>
            <person name="Zeng Q."/>
            <person name="Chapman S."/>
            <person name="Gujja S."/>
            <person name="Saif S."/>
            <person name="Birren B."/>
        </authorList>
    </citation>
    <scope>NUCLEOTIDE SEQUENCE [LARGE SCALE GENOMIC DNA]</scope>
    <source>
        <strain evidence="3">BCC8398</strain>
    </source>
</reference>
<reference evidence="2 3" key="1">
    <citation type="submission" date="2013-07" db="EMBL/GenBank/DDBJ databases">
        <title>The Genome Sequence of Cryptococcus heveanensis BCC8398.</title>
        <authorList>
            <consortium name="The Broad Institute Genome Sequencing Platform"/>
            <person name="Cuomo C."/>
            <person name="Litvintseva A."/>
            <person name="Chen Y."/>
            <person name="Heitman J."/>
            <person name="Sun S."/>
            <person name="Springer D."/>
            <person name="Dromer F."/>
            <person name="Young S.K."/>
            <person name="Zeng Q."/>
            <person name="Gargeya S."/>
            <person name="Fitzgerald M."/>
            <person name="Abouelleil A."/>
            <person name="Alvarado L."/>
            <person name="Berlin A.M."/>
            <person name="Chapman S.B."/>
            <person name="Dewar J."/>
            <person name="Goldberg J."/>
            <person name="Griggs A."/>
            <person name="Gujja S."/>
            <person name="Hansen M."/>
            <person name="Howarth C."/>
            <person name="Imamovic A."/>
            <person name="Larimer J."/>
            <person name="McCowan C."/>
            <person name="Murphy C."/>
            <person name="Pearson M."/>
            <person name="Priest M."/>
            <person name="Roberts A."/>
            <person name="Saif S."/>
            <person name="Shea T."/>
            <person name="Sykes S."/>
            <person name="Wortman J."/>
            <person name="Nusbaum C."/>
            <person name="Birren B."/>
        </authorList>
    </citation>
    <scope>NUCLEOTIDE SEQUENCE [LARGE SCALE GENOMIC DNA]</scope>
    <source>
        <strain evidence="2 3">BCC8398</strain>
    </source>
</reference>
<organism evidence="2 3">
    <name type="scientific">Kwoniella heveanensis BCC8398</name>
    <dbReference type="NCBI Taxonomy" id="1296120"/>
    <lineage>
        <taxon>Eukaryota</taxon>
        <taxon>Fungi</taxon>
        <taxon>Dikarya</taxon>
        <taxon>Basidiomycota</taxon>
        <taxon>Agaricomycotina</taxon>
        <taxon>Tremellomycetes</taxon>
        <taxon>Tremellales</taxon>
        <taxon>Cryptococcaceae</taxon>
        <taxon>Kwoniella</taxon>
    </lineage>
</organism>
<feature type="compositionally biased region" description="Polar residues" evidence="1">
    <location>
        <begin position="1"/>
        <end position="10"/>
    </location>
</feature>
<evidence type="ECO:0000256" key="1">
    <source>
        <dbReference type="SAM" id="MobiDB-lite"/>
    </source>
</evidence>
<dbReference type="EMBL" id="KI669502">
    <property type="protein sequence ID" value="OCF33989.1"/>
    <property type="molecule type" value="Genomic_DNA"/>
</dbReference>
<keyword evidence="3" id="KW-1185">Reference proteome</keyword>
<dbReference type="AlphaFoldDB" id="A0A1B9GSD9"/>
<dbReference type="Proteomes" id="UP000092666">
    <property type="component" value="Unassembled WGS sequence"/>
</dbReference>